<dbReference type="Proteomes" id="UP000186391">
    <property type="component" value="Unassembled WGS sequence"/>
</dbReference>
<keyword evidence="2" id="KW-1185">Reference proteome</keyword>
<gene>
    <name evidence="1" type="ORF">NIES592_00980</name>
</gene>
<comment type="caution">
    <text evidence="1">The sequence shown here is derived from an EMBL/GenBank/DDBJ whole genome shotgun (WGS) entry which is preliminary data.</text>
</comment>
<evidence type="ECO:0000313" key="1">
    <source>
        <dbReference type="EMBL" id="OKH16264.1"/>
    </source>
</evidence>
<dbReference type="OrthoDB" id="515174at2"/>
<organism evidence="1 2">
    <name type="scientific">Fischerella major NIES-592</name>
    <dbReference type="NCBI Taxonomy" id="210994"/>
    <lineage>
        <taxon>Bacteria</taxon>
        <taxon>Bacillati</taxon>
        <taxon>Cyanobacteriota</taxon>
        <taxon>Cyanophyceae</taxon>
        <taxon>Nostocales</taxon>
        <taxon>Hapalosiphonaceae</taxon>
        <taxon>Fischerella</taxon>
    </lineage>
</organism>
<reference evidence="1 2" key="1">
    <citation type="submission" date="2016-11" db="EMBL/GenBank/DDBJ databases">
        <title>Draft Genome Sequences of Nine Cyanobacterial Strains from Diverse Habitats.</title>
        <authorList>
            <person name="Zhu T."/>
            <person name="Hou S."/>
            <person name="Lu X."/>
            <person name="Hess W.R."/>
        </authorList>
    </citation>
    <scope>NUCLEOTIDE SEQUENCE [LARGE SCALE GENOMIC DNA]</scope>
    <source>
        <strain evidence="1 2">NIES-592</strain>
    </source>
</reference>
<dbReference type="RefSeq" id="WP_073554670.1">
    <property type="nucleotide sequence ID" value="NZ_MRCA01000001.1"/>
</dbReference>
<name>A0A1U7H4R5_9CYAN</name>
<evidence type="ECO:0000313" key="2">
    <source>
        <dbReference type="Proteomes" id="UP000186391"/>
    </source>
</evidence>
<proteinExistence type="predicted"/>
<sequence>MLKNLLREAYKTVNQGLCGDRAIAYRSTVKKRLEICSTCEKFDAQAKRCTICGCLMMVKANLEASNCPDGKW</sequence>
<dbReference type="AlphaFoldDB" id="A0A1U7H4R5"/>
<protein>
    <submittedName>
        <fullName evidence="1">Uncharacterized protein</fullName>
    </submittedName>
</protein>
<accession>A0A1U7H4R5</accession>
<dbReference type="EMBL" id="MRCA01000001">
    <property type="protein sequence ID" value="OKH16264.1"/>
    <property type="molecule type" value="Genomic_DNA"/>
</dbReference>